<sequence length="67" mass="7369">MFCIWADCYCLTPVDRAGNVTSARRSSGISDNCVVSTAIAWVKQYVKAEKANTSSQEFIESLSNNQC</sequence>
<name>A0AAU0F2D7_9FLAO</name>
<dbReference type="Proteomes" id="UP001432059">
    <property type="component" value="Chromosome"/>
</dbReference>
<reference evidence="1" key="1">
    <citation type="submission" date="2023-10" db="EMBL/GenBank/DDBJ databases">
        <title>Characterization and whole genome sequencing of a novel strain of Bergeyella porcorum QD2021 isolated from pig.</title>
        <authorList>
            <person name="Liu G."/>
            <person name="Chen C."/>
            <person name="Han X."/>
        </authorList>
    </citation>
    <scope>NUCLEOTIDE SEQUENCE</scope>
    <source>
        <strain evidence="1">QD2021</strain>
    </source>
</reference>
<gene>
    <name evidence="1" type="ORF">BPO_1248</name>
</gene>
<keyword evidence="2" id="KW-1185">Reference proteome</keyword>
<dbReference type="EMBL" id="CP136426">
    <property type="protein sequence ID" value="WOC51895.1"/>
    <property type="molecule type" value="Genomic_DNA"/>
</dbReference>
<accession>A0AAU0F2D7</accession>
<evidence type="ECO:0000313" key="2">
    <source>
        <dbReference type="Proteomes" id="UP001432059"/>
    </source>
</evidence>
<proteinExistence type="predicted"/>
<evidence type="ECO:0000313" key="1">
    <source>
        <dbReference type="EMBL" id="WOC51895.1"/>
    </source>
</evidence>
<dbReference type="AlphaFoldDB" id="A0AAU0F2D7"/>
<dbReference type="KEGG" id="bpor:BPO_1248"/>
<protein>
    <submittedName>
        <fullName evidence="1">Uncharacterized protein</fullName>
    </submittedName>
</protein>
<organism evidence="1 2">
    <name type="scientific">Bergeyella porcorum</name>
    <dbReference type="NCBI Taxonomy" id="1735111"/>
    <lineage>
        <taxon>Bacteria</taxon>
        <taxon>Pseudomonadati</taxon>
        <taxon>Bacteroidota</taxon>
        <taxon>Flavobacteriia</taxon>
        <taxon>Flavobacteriales</taxon>
        <taxon>Weeksellaceae</taxon>
        <taxon>Bergeyella</taxon>
    </lineage>
</organism>
<dbReference type="RefSeq" id="WP_327983570.1">
    <property type="nucleotide sequence ID" value="NZ_CP136426.1"/>
</dbReference>